<keyword evidence="1" id="KW-1133">Transmembrane helix</keyword>
<dbReference type="InterPro" id="IPR021320">
    <property type="entry name" value="DUF2905"/>
</dbReference>
<keyword evidence="3" id="KW-1185">Reference proteome</keyword>
<evidence type="ECO:0000313" key="3">
    <source>
        <dbReference type="Proteomes" id="UP001224122"/>
    </source>
</evidence>
<reference evidence="2 3" key="1">
    <citation type="submission" date="2023-07" db="EMBL/GenBank/DDBJ databases">
        <title>Genomic Encyclopedia of Type Strains, Phase IV (KMG-IV): sequencing the most valuable type-strain genomes for metagenomic binning, comparative biology and taxonomic classification.</title>
        <authorList>
            <person name="Goeker M."/>
        </authorList>
    </citation>
    <scope>NUCLEOTIDE SEQUENCE [LARGE SCALE GENOMIC DNA]</scope>
    <source>
        <strain evidence="2 3">DSM 27594</strain>
    </source>
</reference>
<keyword evidence="1" id="KW-0812">Transmembrane</keyword>
<accession>A0ABT9XQB0</accession>
<dbReference type="Pfam" id="PF11146">
    <property type="entry name" value="DUF2905"/>
    <property type="match status" value="1"/>
</dbReference>
<dbReference type="Proteomes" id="UP001224122">
    <property type="component" value="Unassembled WGS sequence"/>
</dbReference>
<organism evidence="2 3">
    <name type="scientific">Neobacillus ginsengisoli</name>
    <dbReference type="NCBI Taxonomy" id="904295"/>
    <lineage>
        <taxon>Bacteria</taxon>
        <taxon>Bacillati</taxon>
        <taxon>Bacillota</taxon>
        <taxon>Bacilli</taxon>
        <taxon>Bacillales</taxon>
        <taxon>Bacillaceae</taxon>
        <taxon>Neobacillus</taxon>
    </lineage>
</organism>
<evidence type="ECO:0000256" key="1">
    <source>
        <dbReference type="SAM" id="Phobius"/>
    </source>
</evidence>
<dbReference type="EMBL" id="JAUSTW010000001">
    <property type="protein sequence ID" value="MDQ0197159.1"/>
    <property type="molecule type" value="Genomic_DNA"/>
</dbReference>
<gene>
    <name evidence="2" type="ORF">J2S10_000264</name>
</gene>
<feature type="transmembrane region" description="Helical" evidence="1">
    <location>
        <begin position="42"/>
        <end position="64"/>
    </location>
</feature>
<keyword evidence="1" id="KW-0472">Membrane</keyword>
<dbReference type="RefSeq" id="WP_307403915.1">
    <property type="nucleotide sequence ID" value="NZ_JAUSTW010000001.1"/>
</dbReference>
<name>A0ABT9XQB0_9BACI</name>
<evidence type="ECO:0000313" key="2">
    <source>
        <dbReference type="EMBL" id="MDQ0197159.1"/>
    </source>
</evidence>
<dbReference type="PANTHER" id="PTHR36443">
    <property type="entry name" value="BSR5223 PROTEIN"/>
    <property type="match status" value="1"/>
</dbReference>
<comment type="caution">
    <text evidence="2">The sequence shown here is derived from an EMBL/GenBank/DDBJ whole genome shotgun (WGS) entry which is preliminary data.</text>
</comment>
<proteinExistence type="predicted"/>
<sequence length="68" mass="7642">MTPFSKTLMIIGALIFIIGFLMSFLHFGKLPGDIVIKKGNTVFYFPIITSIAVSIILSVIFYLIGRFR</sequence>
<dbReference type="PANTHER" id="PTHR36443:SF1">
    <property type="entry name" value="BSR5223 PROTEIN"/>
    <property type="match status" value="1"/>
</dbReference>
<protein>
    <submittedName>
        <fullName evidence="2">Uncharacterized protein HemY</fullName>
    </submittedName>
</protein>
<feature type="transmembrane region" description="Helical" evidence="1">
    <location>
        <begin position="7"/>
        <end position="27"/>
    </location>
</feature>